<keyword evidence="3 5" id="KW-1133">Transmembrane helix</keyword>
<feature type="domain" description="Major facilitator superfamily (MFS) profile" evidence="6">
    <location>
        <begin position="1"/>
        <end position="387"/>
    </location>
</feature>
<comment type="subcellular location">
    <subcellularLocation>
        <location evidence="1">Cell membrane</location>
        <topology evidence="1">Multi-pass membrane protein</topology>
    </subcellularLocation>
</comment>
<feature type="transmembrane region" description="Helical" evidence="5">
    <location>
        <begin position="245"/>
        <end position="263"/>
    </location>
</feature>
<sequence>MLYATYSALIAVFLPLQVEAIDPGRKVANLALVTSLSAAATVLVQPVIGLFSDRTVSRLGRRAPWMLAGTLAAVLCMAGLASVTTLAWICIFWILVQVFLNVANGPMSAIVVDRISAARRGTASGFVGAGFLLGTAGGAVLAGALASTPKYGYFIIGTLLLAVVAGFVRLNPDKTVPLLQQKKISRRISIRSWISPFQSPDFVWVFAARFLMILAFHSVTGYMLYILQEHIQVPSGQAPRLVGSLLAAQLGAALLTILAGGWLSDRLKKRKVLVAVASAIMAGAMTIPLAFPTVPGMFLFATVFGFGYGVYTSVDKALMTLVIPDSAGAAAKDLGILNIATNIPQMMAPGLAWFLISYMGGYSSLFVVGGALSLLAAMAILRVKSVD</sequence>
<keyword evidence="8" id="KW-1185">Reference proteome</keyword>
<organism evidence="7 8">
    <name type="scientific">Arthrobacter stackebrandtii</name>
    <dbReference type="NCBI Taxonomy" id="272161"/>
    <lineage>
        <taxon>Bacteria</taxon>
        <taxon>Bacillati</taxon>
        <taxon>Actinomycetota</taxon>
        <taxon>Actinomycetes</taxon>
        <taxon>Micrococcales</taxon>
        <taxon>Micrococcaceae</taxon>
        <taxon>Arthrobacter</taxon>
    </lineage>
</organism>
<dbReference type="InterPro" id="IPR011701">
    <property type="entry name" value="MFS"/>
</dbReference>
<evidence type="ECO:0000256" key="5">
    <source>
        <dbReference type="SAM" id="Phobius"/>
    </source>
</evidence>
<evidence type="ECO:0000313" key="7">
    <source>
        <dbReference type="EMBL" id="MBP2411469.1"/>
    </source>
</evidence>
<dbReference type="Pfam" id="PF07690">
    <property type="entry name" value="MFS_1"/>
    <property type="match status" value="1"/>
</dbReference>
<evidence type="ECO:0000256" key="3">
    <source>
        <dbReference type="ARBA" id="ARBA00022989"/>
    </source>
</evidence>
<feature type="transmembrane region" description="Helical" evidence="5">
    <location>
        <begin position="63"/>
        <end position="80"/>
    </location>
</feature>
<feature type="transmembrane region" description="Helical" evidence="5">
    <location>
        <begin position="335"/>
        <end position="356"/>
    </location>
</feature>
<gene>
    <name evidence="7" type="ORF">JOF48_000268</name>
</gene>
<feature type="transmembrane region" description="Helical" evidence="5">
    <location>
        <begin position="30"/>
        <end position="51"/>
    </location>
</feature>
<name>A0ABS4YRS7_9MICC</name>
<evidence type="ECO:0000313" key="8">
    <source>
        <dbReference type="Proteomes" id="UP000711614"/>
    </source>
</evidence>
<dbReference type="PANTHER" id="PTHR23528:SF1">
    <property type="entry name" value="MAJOR FACILITATOR SUPERFAMILY (MFS) PROFILE DOMAIN-CONTAINING PROTEIN"/>
    <property type="match status" value="1"/>
</dbReference>
<evidence type="ECO:0000256" key="1">
    <source>
        <dbReference type="ARBA" id="ARBA00004651"/>
    </source>
</evidence>
<proteinExistence type="predicted"/>
<keyword evidence="2 5" id="KW-0812">Transmembrane</keyword>
<reference evidence="7 8" key="1">
    <citation type="submission" date="2021-03" db="EMBL/GenBank/DDBJ databases">
        <title>Sequencing the genomes of 1000 actinobacteria strains.</title>
        <authorList>
            <person name="Klenk H.-P."/>
        </authorList>
    </citation>
    <scope>NUCLEOTIDE SEQUENCE [LARGE SCALE GENOMIC DNA]</scope>
    <source>
        <strain evidence="7 8">DSM 16005</strain>
    </source>
</reference>
<feature type="transmembrane region" description="Helical" evidence="5">
    <location>
        <begin position="362"/>
        <end position="381"/>
    </location>
</feature>
<dbReference type="EMBL" id="JAGIOI010000001">
    <property type="protein sequence ID" value="MBP2411469.1"/>
    <property type="molecule type" value="Genomic_DNA"/>
</dbReference>
<feature type="transmembrane region" description="Helical" evidence="5">
    <location>
        <begin position="151"/>
        <end position="170"/>
    </location>
</feature>
<dbReference type="PROSITE" id="PS50850">
    <property type="entry name" value="MFS"/>
    <property type="match status" value="1"/>
</dbReference>
<dbReference type="InterPro" id="IPR036259">
    <property type="entry name" value="MFS_trans_sf"/>
</dbReference>
<comment type="caution">
    <text evidence="7">The sequence shown here is derived from an EMBL/GenBank/DDBJ whole genome shotgun (WGS) entry which is preliminary data.</text>
</comment>
<evidence type="ECO:0000259" key="6">
    <source>
        <dbReference type="PROSITE" id="PS50850"/>
    </source>
</evidence>
<dbReference type="CDD" id="cd06174">
    <property type="entry name" value="MFS"/>
    <property type="match status" value="1"/>
</dbReference>
<dbReference type="RefSeq" id="WP_209676616.1">
    <property type="nucleotide sequence ID" value="NZ_JAGIOI010000001.1"/>
</dbReference>
<dbReference type="Gene3D" id="1.20.1250.20">
    <property type="entry name" value="MFS general substrate transporter like domains"/>
    <property type="match status" value="2"/>
</dbReference>
<evidence type="ECO:0000256" key="2">
    <source>
        <dbReference type="ARBA" id="ARBA00022692"/>
    </source>
</evidence>
<feature type="transmembrane region" description="Helical" evidence="5">
    <location>
        <begin position="202"/>
        <end position="225"/>
    </location>
</feature>
<accession>A0ABS4YRS7</accession>
<feature type="transmembrane region" description="Helical" evidence="5">
    <location>
        <begin position="297"/>
        <end position="314"/>
    </location>
</feature>
<protein>
    <submittedName>
        <fullName evidence="7">MFS family permease</fullName>
    </submittedName>
</protein>
<evidence type="ECO:0000256" key="4">
    <source>
        <dbReference type="ARBA" id="ARBA00023136"/>
    </source>
</evidence>
<dbReference type="InterPro" id="IPR020846">
    <property type="entry name" value="MFS_dom"/>
</dbReference>
<keyword evidence="4 5" id="KW-0472">Membrane</keyword>
<dbReference type="SUPFAM" id="SSF103473">
    <property type="entry name" value="MFS general substrate transporter"/>
    <property type="match status" value="1"/>
</dbReference>
<dbReference type="Proteomes" id="UP000711614">
    <property type="component" value="Unassembled WGS sequence"/>
</dbReference>
<feature type="transmembrane region" description="Helical" evidence="5">
    <location>
        <begin position="86"/>
        <end position="103"/>
    </location>
</feature>
<feature type="transmembrane region" description="Helical" evidence="5">
    <location>
        <begin position="272"/>
        <end position="291"/>
    </location>
</feature>
<dbReference type="PANTHER" id="PTHR23528">
    <property type="match status" value="1"/>
</dbReference>
<feature type="transmembrane region" description="Helical" evidence="5">
    <location>
        <begin position="123"/>
        <end position="145"/>
    </location>
</feature>